<dbReference type="SUPFAM" id="SSF54909">
    <property type="entry name" value="Dimeric alpha+beta barrel"/>
    <property type="match status" value="1"/>
</dbReference>
<feature type="region of interest" description="Disordered" evidence="2">
    <location>
        <begin position="1"/>
        <end position="37"/>
    </location>
</feature>
<protein>
    <submittedName>
        <fullName evidence="4">Stress-response A/B barrel domain-containing protein HS1</fullName>
    </submittedName>
</protein>
<dbReference type="InterPro" id="IPR013097">
    <property type="entry name" value="Dabb"/>
</dbReference>
<evidence type="ECO:0000259" key="3">
    <source>
        <dbReference type="PROSITE" id="PS51502"/>
    </source>
</evidence>
<dbReference type="SMART" id="SM00886">
    <property type="entry name" value="Dabb"/>
    <property type="match status" value="1"/>
</dbReference>
<evidence type="ECO:0000313" key="4">
    <source>
        <dbReference type="EMBL" id="OEL35010.1"/>
    </source>
</evidence>
<dbReference type="PANTHER" id="PTHR33178:SF10">
    <property type="entry name" value="STRESS-RESPONSE A_B BARREL DOMAIN-CONTAINING PROTEIN"/>
    <property type="match status" value="1"/>
</dbReference>
<dbReference type="InterPro" id="IPR011008">
    <property type="entry name" value="Dimeric_a/b-barrel"/>
</dbReference>
<dbReference type="OrthoDB" id="1601230at2759"/>
<feature type="domain" description="Stress-response A/B barrel" evidence="3">
    <location>
        <begin position="54"/>
        <end position="148"/>
    </location>
</feature>
<reference evidence="4 5" key="1">
    <citation type="submission" date="2016-09" db="EMBL/GenBank/DDBJ databases">
        <title>The draft genome of Dichanthelium oligosanthes: A C3 panicoid grass species.</title>
        <authorList>
            <person name="Studer A.J."/>
            <person name="Schnable J.C."/>
            <person name="Brutnell T.P."/>
        </authorList>
    </citation>
    <scope>NUCLEOTIDE SEQUENCE [LARGE SCALE GENOMIC DNA]</scope>
    <source>
        <strain evidence="5">cv. Kellogg 1175</strain>
        <tissue evidence="4">Leaf</tissue>
    </source>
</reference>
<proteinExistence type="predicted"/>
<evidence type="ECO:0000256" key="2">
    <source>
        <dbReference type="SAM" id="MobiDB-lite"/>
    </source>
</evidence>
<dbReference type="EMBL" id="LWDX02013512">
    <property type="protein sequence ID" value="OEL35010.1"/>
    <property type="molecule type" value="Genomic_DNA"/>
</dbReference>
<dbReference type="Gene3D" id="3.30.70.100">
    <property type="match status" value="1"/>
</dbReference>
<evidence type="ECO:0000313" key="5">
    <source>
        <dbReference type="Proteomes" id="UP000095767"/>
    </source>
</evidence>
<evidence type="ECO:0000256" key="1">
    <source>
        <dbReference type="ARBA" id="ARBA00011738"/>
    </source>
</evidence>
<dbReference type="Pfam" id="PF07876">
    <property type="entry name" value="Dabb"/>
    <property type="match status" value="1"/>
</dbReference>
<dbReference type="AlphaFoldDB" id="A0A1E5WCN9"/>
<accession>A0A1E5WCN9</accession>
<dbReference type="Proteomes" id="UP000095767">
    <property type="component" value="Unassembled WGS sequence"/>
</dbReference>
<comment type="subunit">
    <text evidence="1">Homodimer.</text>
</comment>
<name>A0A1E5WCN9_9POAL</name>
<keyword evidence="5" id="KW-1185">Reference proteome</keyword>
<feature type="compositionally biased region" description="Basic and acidic residues" evidence="2">
    <location>
        <begin position="14"/>
        <end position="34"/>
    </location>
</feature>
<gene>
    <name evidence="4" type="ORF">BAE44_0003971</name>
</gene>
<sequence length="255" mass="28880">MKPKLLEPGQTRPKAADEKDNRRGEERRGEERRGLKQKRIAVEAEAGSHGGRVVKHIVLAQFKEEVTPELLDQLIRGYAALVDIIPSMKDFHWGTNVIIENMHQGFTHVFESTFESVEGVKEYNEYSAHAEFANEFLPATEQVQSAMDIYLQEKMGLSDSSADEDEVLERMTMSMMERRGRPAKRGGSIMGRHIVSRDRNLGDEQLYADYFCPNPIYGKLLRHLFDIKMIPRCHNLLMIASLVSASGCAVHCSTA</sequence>
<dbReference type="InterPro" id="IPR044662">
    <property type="entry name" value="HS1/DABB1-like"/>
</dbReference>
<dbReference type="PANTHER" id="PTHR33178">
    <property type="match status" value="1"/>
</dbReference>
<dbReference type="GO" id="GO:0009865">
    <property type="term" value="P:pollen tube adhesion"/>
    <property type="evidence" value="ECO:0007669"/>
    <property type="project" value="TreeGrafter"/>
</dbReference>
<comment type="caution">
    <text evidence="4">The sequence shown here is derived from an EMBL/GenBank/DDBJ whole genome shotgun (WGS) entry which is preliminary data.</text>
</comment>
<dbReference type="PROSITE" id="PS51502">
    <property type="entry name" value="S_R_A_B_BARREL"/>
    <property type="match status" value="1"/>
</dbReference>
<dbReference type="STRING" id="888268.A0A1E5WCN9"/>
<organism evidence="4 5">
    <name type="scientific">Dichanthelium oligosanthes</name>
    <dbReference type="NCBI Taxonomy" id="888268"/>
    <lineage>
        <taxon>Eukaryota</taxon>
        <taxon>Viridiplantae</taxon>
        <taxon>Streptophyta</taxon>
        <taxon>Embryophyta</taxon>
        <taxon>Tracheophyta</taxon>
        <taxon>Spermatophyta</taxon>
        <taxon>Magnoliopsida</taxon>
        <taxon>Liliopsida</taxon>
        <taxon>Poales</taxon>
        <taxon>Poaceae</taxon>
        <taxon>PACMAD clade</taxon>
        <taxon>Panicoideae</taxon>
        <taxon>Panicodae</taxon>
        <taxon>Paniceae</taxon>
        <taxon>Dichantheliinae</taxon>
        <taxon>Dichanthelium</taxon>
    </lineage>
</organism>